<organism evidence="3 4">
    <name type="scientific">Heligmosomoides polygyrus</name>
    <name type="common">Parasitic roundworm</name>
    <dbReference type="NCBI Taxonomy" id="6339"/>
    <lineage>
        <taxon>Eukaryota</taxon>
        <taxon>Metazoa</taxon>
        <taxon>Ecdysozoa</taxon>
        <taxon>Nematoda</taxon>
        <taxon>Chromadorea</taxon>
        <taxon>Rhabditida</taxon>
        <taxon>Rhabditina</taxon>
        <taxon>Rhabditomorpha</taxon>
        <taxon>Strongyloidea</taxon>
        <taxon>Heligmosomidae</taxon>
        <taxon>Heligmosomoides</taxon>
    </lineage>
</organism>
<dbReference type="OrthoDB" id="5905241at2759"/>
<proteinExistence type="predicted"/>
<feature type="compositionally biased region" description="Acidic residues" evidence="1">
    <location>
        <begin position="52"/>
        <end position="65"/>
    </location>
</feature>
<reference evidence="4" key="2">
    <citation type="submission" date="2019-09" db="UniProtKB">
        <authorList>
            <consortium name="WormBaseParasite"/>
        </authorList>
    </citation>
    <scope>IDENTIFICATION</scope>
</reference>
<evidence type="ECO:0000313" key="2">
    <source>
        <dbReference type="EMBL" id="VDO92295.1"/>
    </source>
</evidence>
<reference evidence="2 3" key="1">
    <citation type="submission" date="2018-11" db="EMBL/GenBank/DDBJ databases">
        <authorList>
            <consortium name="Pathogen Informatics"/>
        </authorList>
    </citation>
    <scope>NUCLEOTIDE SEQUENCE [LARGE SCALE GENOMIC DNA]</scope>
</reference>
<evidence type="ECO:0000256" key="1">
    <source>
        <dbReference type="SAM" id="MobiDB-lite"/>
    </source>
</evidence>
<protein>
    <submittedName>
        <fullName evidence="4">DUF3072 domain-containing protein</fullName>
    </submittedName>
</protein>
<accession>A0A3P8D7J9</accession>
<dbReference type="WBParaSite" id="HPBE_0001247301-mRNA-1">
    <property type="protein sequence ID" value="HPBE_0001247301-mRNA-1"/>
    <property type="gene ID" value="HPBE_0001247301"/>
</dbReference>
<gene>
    <name evidence="2" type="ORF">HPBE_LOCUS12474</name>
</gene>
<sequence length="105" mass="11815">MDSQLPPESVEQGENRRPRQMDAHQKPDEVENLTRQVHTMGSSRAPNTYIDTQEEDTDNEMDSSDDTGKKSVAKVCAGLDPEELFAYAQARLQQKRRGATSIGHR</sequence>
<dbReference type="Proteomes" id="UP000050761">
    <property type="component" value="Unassembled WGS sequence"/>
</dbReference>
<dbReference type="AlphaFoldDB" id="A0A183FVT5"/>
<feature type="compositionally biased region" description="Basic and acidic residues" evidence="1">
    <location>
        <begin position="13"/>
        <end position="29"/>
    </location>
</feature>
<keyword evidence="3" id="KW-1185">Reference proteome</keyword>
<evidence type="ECO:0000313" key="4">
    <source>
        <dbReference type="WBParaSite" id="HPBE_0001247301-mRNA-1"/>
    </source>
</evidence>
<accession>A0A183FVT5</accession>
<feature type="compositionally biased region" description="Polar residues" evidence="1">
    <location>
        <begin position="33"/>
        <end position="51"/>
    </location>
</feature>
<feature type="region of interest" description="Disordered" evidence="1">
    <location>
        <begin position="1"/>
        <end position="69"/>
    </location>
</feature>
<name>A0A183FVT5_HELPZ</name>
<dbReference type="EMBL" id="UZAH01027512">
    <property type="protein sequence ID" value="VDO92295.1"/>
    <property type="molecule type" value="Genomic_DNA"/>
</dbReference>
<evidence type="ECO:0000313" key="3">
    <source>
        <dbReference type="Proteomes" id="UP000050761"/>
    </source>
</evidence>